<dbReference type="InterPro" id="IPR036728">
    <property type="entry name" value="PBP_GOBP_sf"/>
</dbReference>
<keyword evidence="2" id="KW-1185">Reference proteome</keyword>
<dbReference type="OrthoDB" id="6618046at2759"/>
<proteinExistence type="predicted"/>
<dbReference type="InParanoid" id="A0A7E5VQN3"/>
<evidence type="ECO:0000256" key="1">
    <source>
        <dbReference type="SAM" id="SignalP"/>
    </source>
</evidence>
<dbReference type="InterPro" id="IPR006170">
    <property type="entry name" value="PBP/GOBP"/>
</dbReference>
<gene>
    <name evidence="3" type="primary">LOC113495853</name>
</gene>
<dbReference type="GO" id="GO:0005549">
    <property type="term" value="F:odorant binding"/>
    <property type="evidence" value="ECO:0007669"/>
    <property type="project" value="InterPro"/>
</dbReference>
<dbReference type="KEGG" id="tnl:113495853"/>
<reference evidence="3" key="1">
    <citation type="submission" date="2025-08" db="UniProtKB">
        <authorList>
            <consortium name="RefSeq"/>
        </authorList>
    </citation>
    <scope>IDENTIFICATION</scope>
</reference>
<evidence type="ECO:0000313" key="3">
    <source>
        <dbReference type="RefSeq" id="XP_026730648.1"/>
    </source>
</evidence>
<evidence type="ECO:0000313" key="2">
    <source>
        <dbReference type="Proteomes" id="UP000322000"/>
    </source>
</evidence>
<dbReference type="AlphaFoldDB" id="A0A7E5VQN3"/>
<protein>
    <submittedName>
        <fullName evidence="3">Uncharacterized protein LOC113495853</fullName>
    </submittedName>
</protein>
<dbReference type="GeneID" id="113495853"/>
<accession>A0A7E5VQN3</accession>
<dbReference type="RefSeq" id="XP_026730648.1">
    <property type="nucleotide sequence ID" value="XM_026874847.1"/>
</dbReference>
<dbReference type="CDD" id="cd23992">
    <property type="entry name" value="PBP_GOBP"/>
    <property type="match status" value="1"/>
</dbReference>
<sequence>MFKFTCLLLCSVVASLSGVSATISDKDKEVIREAVGPFIKECSQGHDDETGSCFVGCFFNKMGIVDASGVYNVDVALTTINAHLKTSSNLSRFEEISKICKHVNGKSVSKGNEVCERAQLVLACALEHKSIATQYKFMSEIVFST</sequence>
<dbReference type="Proteomes" id="UP000322000">
    <property type="component" value="Chromosome 7"/>
</dbReference>
<feature type="chain" id="PRO_5029011702" evidence="1">
    <location>
        <begin position="22"/>
        <end position="145"/>
    </location>
</feature>
<dbReference type="Pfam" id="PF01395">
    <property type="entry name" value="PBP_GOBP"/>
    <property type="match status" value="1"/>
</dbReference>
<organism evidence="2 3">
    <name type="scientific">Trichoplusia ni</name>
    <name type="common">Cabbage looper</name>
    <dbReference type="NCBI Taxonomy" id="7111"/>
    <lineage>
        <taxon>Eukaryota</taxon>
        <taxon>Metazoa</taxon>
        <taxon>Ecdysozoa</taxon>
        <taxon>Arthropoda</taxon>
        <taxon>Hexapoda</taxon>
        <taxon>Insecta</taxon>
        <taxon>Pterygota</taxon>
        <taxon>Neoptera</taxon>
        <taxon>Endopterygota</taxon>
        <taxon>Lepidoptera</taxon>
        <taxon>Glossata</taxon>
        <taxon>Ditrysia</taxon>
        <taxon>Noctuoidea</taxon>
        <taxon>Noctuidae</taxon>
        <taxon>Plusiinae</taxon>
        <taxon>Trichoplusia</taxon>
    </lineage>
</organism>
<dbReference type="SUPFAM" id="SSF47565">
    <property type="entry name" value="Insect pheromone/odorant-binding proteins"/>
    <property type="match status" value="1"/>
</dbReference>
<name>A0A7E5VQN3_TRINI</name>
<feature type="signal peptide" evidence="1">
    <location>
        <begin position="1"/>
        <end position="21"/>
    </location>
</feature>
<keyword evidence="1" id="KW-0732">Signal</keyword>
<dbReference type="Gene3D" id="1.10.238.20">
    <property type="entry name" value="Pheromone/general odorant binding protein domain"/>
    <property type="match status" value="1"/>
</dbReference>